<organism evidence="1 4">
    <name type="scientific">Stenotrophomonas maltophilia</name>
    <name type="common">Pseudomonas maltophilia</name>
    <name type="synonym">Xanthomonas maltophilia</name>
    <dbReference type="NCBI Taxonomy" id="40324"/>
    <lineage>
        <taxon>Bacteria</taxon>
        <taxon>Pseudomonadati</taxon>
        <taxon>Pseudomonadota</taxon>
        <taxon>Gammaproteobacteria</taxon>
        <taxon>Lysobacterales</taxon>
        <taxon>Lysobacteraceae</taxon>
        <taxon>Stenotrophomonas</taxon>
        <taxon>Stenotrophomonas maltophilia group</taxon>
    </lineage>
</organism>
<protein>
    <submittedName>
        <fullName evidence="1">Uncharacterized protein</fullName>
    </submittedName>
</protein>
<dbReference type="GeneID" id="97261689"/>
<dbReference type="Proteomes" id="UP000216433">
    <property type="component" value="Unassembled WGS sequence"/>
</dbReference>
<dbReference type="EMBL" id="NJGC01000002">
    <property type="protein sequence ID" value="PAM74365.1"/>
    <property type="molecule type" value="Genomic_DNA"/>
</dbReference>
<evidence type="ECO:0000313" key="2">
    <source>
        <dbReference type="EMBL" id="PAM74365.1"/>
    </source>
</evidence>
<name>A0A0K2Z383_STEMA</name>
<reference evidence="1 4" key="2">
    <citation type="submission" date="2017-06" db="EMBL/GenBank/DDBJ databases">
        <authorList>
            <person name="Kim H.J."/>
            <person name="Triplett B.A."/>
        </authorList>
    </citation>
    <scope>NUCLEOTIDE SEQUENCE [LARGE SCALE GENOMIC DNA]</scope>
    <source>
        <strain evidence="1 4">594</strain>
    </source>
</reference>
<dbReference type="RefSeq" id="WP_005417258.1">
    <property type="nucleotide sequence ID" value="NZ_CABMJM010000029.1"/>
</dbReference>
<dbReference type="AlphaFoldDB" id="A0A0K2Z383"/>
<evidence type="ECO:0000313" key="5">
    <source>
        <dbReference type="Proteomes" id="UP000216433"/>
    </source>
</evidence>
<sequence length="82" mass="8688">MPDTAHPVIRAFEAVFDLSGGVQRITALTVTCRHCTSTSSASEDNLVHLPGGALFRCDGCGCHQPVSHARLSDWQPASLLGI</sequence>
<dbReference type="Proteomes" id="UP000197090">
    <property type="component" value="Unassembled WGS sequence"/>
</dbReference>
<evidence type="ECO:0000313" key="6">
    <source>
        <dbReference type="Proteomes" id="UP000515598"/>
    </source>
</evidence>
<reference evidence="3 6" key="3">
    <citation type="submission" date="2020-08" db="EMBL/GenBank/DDBJ databases">
        <title>Phenotypic and transcriptomic analysis of seven clinical Stenotrophomonas maltophilia isolates identify a small set of shared and commonly regulated genes involved in biofilm lifestyle.</title>
        <authorList>
            <person name="Alio I."/>
            <person name="Gudzuhn M."/>
            <person name="Streit W."/>
        </authorList>
    </citation>
    <scope>NUCLEOTIDE SEQUENCE [LARGE SCALE GENOMIC DNA]</scope>
    <source>
        <strain evidence="3 6">UHH_SKK55</strain>
    </source>
</reference>
<gene>
    <name evidence="1" type="ORF">CEE63_20540</name>
    <name evidence="2" type="ORF">CEK00_02940</name>
    <name evidence="3" type="ORF">GPNADHDJ_00581</name>
</gene>
<dbReference type="EMBL" id="NIVX01000119">
    <property type="protein sequence ID" value="OWQ69402.1"/>
    <property type="molecule type" value="Genomic_DNA"/>
</dbReference>
<proteinExistence type="predicted"/>
<dbReference type="Proteomes" id="UP000515598">
    <property type="component" value="Chromosome"/>
</dbReference>
<evidence type="ECO:0000313" key="1">
    <source>
        <dbReference type="EMBL" id="OWQ69402.1"/>
    </source>
</evidence>
<accession>A0A0K2Z383</accession>
<dbReference type="EMBL" id="CP060025">
    <property type="protein sequence ID" value="QNG76410.1"/>
    <property type="molecule type" value="Genomic_DNA"/>
</dbReference>
<reference evidence="2 5" key="1">
    <citation type="submission" date="2017-06" db="EMBL/GenBank/DDBJ databases">
        <title>Genome sequencing and assembly of Stenotrophomonas maltophilia DF07.</title>
        <authorList>
            <person name="Iyer R."/>
        </authorList>
    </citation>
    <scope>NUCLEOTIDE SEQUENCE [LARGE SCALE GENOMIC DNA]</scope>
    <source>
        <strain evidence="2 5">DF07</strain>
    </source>
</reference>
<evidence type="ECO:0000313" key="4">
    <source>
        <dbReference type="Proteomes" id="UP000197090"/>
    </source>
</evidence>
<evidence type="ECO:0000313" key="3">
    <source>
        <dbReference type="EMBL" id="QNG76410.1"/>
    </source>
</evidence>